<evidence type="ECO:0000313" key="5">
    <source>
        <dbReference type="EMBL" id="TCZ53637.1"/>
    </source>
</evidence>
<dbReference type="EMBL" id="SKBM01000037">
    <property type="protein sequence ID" value="TCZ53637.1"/>
    <property type="molecule type" value="Genomic_DNA"/>
</dbReference>
<dbReference type="InterPro" id="IPR036148">
    <property type="entry name" value="MmgE/PrpD_sf"/>
</dbReference>
<dbReference type="InterPro" id="IPR045337">
    <property type="entry name" value="MmgE_PrpD_C"/>
</dbReference>
<sequence>MKCGGRYSPAPPSMSPSLARAGLTGEPAAMQPIPDHVRDHAGLILADTLGAILAGHREPELRAVTARHAIGGVPLLGAAAAAPPPMAAFLTGLAGTAAELDEGNYPAGGHPAIHAVAPALAEAAARDCSGAALLTACIAGYEAGSRVGHAMRLRPAAHPHGTWGVVGAAAAVASLRGHDAAMTGRALEVAASLGLATSATASLRGGSVRNVYAGAAAQNGLLAVDLAEAGITGEPGGIPVVFGGVIGEGWDGAAYAASAGRWFILESFLKLHSCCRETQGALEAIELLLAEAPVAPEAVEAIEVETFHSASLLSETAPAAPIAGRFSIPFAVATRILRGHAWIEAFAPEAIADPATRALAARVAVRHDPALTARQPAERVCRLTLRLADGTLRRREVIGTPGDPDRPHPEAALRDKFRRCAEPGFGARWAELWETARHPDRLASARALFAAFRP</sequence>
<dbReference type="Proteomes" id="UP000295023">
    <property type="component" value="Unassembled WGS sequence"/>
</dbReference>
<accession>A0A4R4D342</accession>
<dbReference type="OrthoDB" id="9795089at2"/>
<evidence type="ECO:0000259" key="3">
    <source>
        <dbReference type="Pfam" id="PF03972"/>
    </source>
</evidence>
<comment type="similarity">
    <text evidence="1">Belongs to the PrpD family.</text>
</comment>
<dbReference type="InterPro" id="IPR005656">
    <property type="entry name" value="MmgE_PrpD"/>
</dbReference>
<evidence type="ECO:0000256" key="2">
    <source>
        <dbReference type="SAM" id="MobiDB-lite"/>
    </source>
</evidence>
<dbReference type="GO" id="GO:0016829">
    <property type="term" value="F:lyase activity"/>
    <property type="evidence" value="ECO:0007669"/>
    <property type="project" value="InterPro"/>
</dbReference>
<proteinExistence type="inferred from homology"/>
<evidence type="ECO:0000256" key="1">
    <source>
        <dbReference type="ARBA" id="ARBA00006174"/>
    </source>
</evidence>
<reference evidence="5 6" key="1">
    <citation type="submission" date="2019-03" db="EMBL/GenBank/DDBJ databases">
        <title>Paracraurococcus aquatilis NE82 genome sequence.</title>
        <authorList>
            <person name="Zhao Y."/>
            <person name="Du Z."/>
        </authorList>
    </citation>
    <scope>NUCLEOTIDE SEQUENCE [LARGE SCALE GENOMIC DNA]</scope>
    <source>
        <strain evidence="5 6">NE82</strain>
    </source>
</reference>
<protein>
    <submittedName>
        <fullName evidence="5">MmgE/PrpD family protein</fullName>
    </submittedName>
</protein>
<dbReference type="InterPro" id="IPR042188">
    <property type="entry name" value="MmgE/PrpD_sf_2"/>
</dbReference>
<comment type="caution">
    <text evidence="5">The sequence shown here is derived from an EMBL/GenBank/DDBJ whole genome shotgun (WGS) entry which is preliminary data.</text>
</comment>
<feature type="domain" description="MmgE/PrpD N-terminal" evidence="3">
    <location>
        <begin position="30"/>
        <end position="235"/>
    </location>
</feature>
<keyword evidence="6" id="KW-1185">Reference proteome</keyword>
<dbReference type="SUPFAM" id="SSF103378">
    <property type="entry name" value="2-methylcitrate dehydratase PrpD"/>
    <property type="match status" value="1"/>
</dbReference>
<dbReference type="InterPro" id="IPR045336">
    <property type="entry name" value="MmgE_PrpD_N"/>
</dbReference>
<dbReference type="PANTHER" id="PTHR16943">
    <property type="entry name" value="2-METHYLCITRATE DEHYDRATASE-RELATED"/>
    <property type="match status" value="1"/>
</dbReference>
<dbReference type="Gene3D" id="1.10.4100.10">
    <property type="entry name" value="2-methylcitrate dehydratase PrpD"/>
    <property type="match status" value="1"/>
</dbReference>
<dbReference type="AlphaFoldDB" id="A0A4R4D342"/>
<dbReference type="Pfam" id="PF19305">
    <property type="entry name" value="MmgE_PrpD_C"/>
    <property type="match status" value="1"/>
</dbReference>
<gene>
    <name evidence="5" type="ORF">EXY23_24205</name>
</gene>
<name>A0A4R4D342_9PROT</name>
<dbReference type="PANTHER" id="PTHR16943:SF8">
    <property type="entry name" value="2-METHYLCITRATE DEHYDRATASE"/>
    <property type="match status" value="1"/>
</dbReference>
<evidence type="ECO:0000313" key="6">
    <source>
        <dbReference type="Proteomes" id="UP000295023"/>
    </source>
</evidence>
<feature type="domain" description="MmgE/PrpD C-terminal" evidence="4">
    <location>
        <begin position="272"/>
        <end position="427"/>
    </location>
</feature>
<evidence type="ECO:0000259" key="4">
    <source>
        <dbReference type="Pfam" id="PF19305"/>
    </source>
</evidence>
<dbReference type="InterPro" id="IPR042183">
    <property type="entry name" value="MmgE/PrpD_sf_1"/>
</dbReference>
<feature type="region of interest" description="Disordered" evidence="2">
    <location>
        <begin position="1"/>
        <end position="20"/>
    </location>
</feature>
<organism evidence="5 6">
    <name type="scientific">Roseicella aquatilis</name>
    <dbReference type="NCBI Taxonomy" id="2527868"/>
    <lineage>
        <taxon>Bacteria</taxon>
        <taxon>Pseudomonadati</taxon>
        <taxon>Pseudomonadota</taxon>
        <taxon>Alphaproteobacteria</taxon>
        <taxon>Acetobacterales</taxon>
        <taxon>Roseomonadaceae</taxon>
        <taxon>Roseicella</taxon>
    </lineage>
</organism>
<dbReference type="Gene3D" id="3.30.1330.120">
    <property type="entry name" value="2-methylcitrate dehydratase PrpD"/>
    <property type="match status" value="1"/>
</dbReference>
<dbReference type="Pfam" id="PF03972">
    <property type="entry name" value="MmgE_PrpD_N"/>
    <property type="match status" value="1"/>
</dbReference>